<dbReference type="Gene3D" id="3.20.20.150">
    <property type="entry name" value="Divalent-metal-dependent TIM barrel enzymes"/>
    <property type="match status" value="1"/>
</dbReference>
<proteinExistence type="predicted"/>
<evidence type="ECO:0000259" key="1">
    <source>
        <dbReference type="Pfam" id="PF01261"/>
    </source>
</evidence>
<dbReference type="PANTHER" id="PTHR12110:SF53">
    <property type="entry name" value="BLR5974 PROTEIN"/>
    <property type="match status" value="1"/>
</dbReference>
<dbReference type="InterPro" id="IPR013022">
    <property type="entry name" value="Xyl_isomerase-like_TIM-brl"/>
</dbReference>
<dbReference type="RefSeq" id="WP_346092839.1">
    <property type="nucleotide sequence ID" value="NZ_BAAABY010000007.1"/>
</dbReference>
<comment type="caution">
    <text evidence="2">The sequence shown here is derived from an EMBL/GenBank/DDBJ whole genome shotgun (WGS) entry which is preliminary data.</text>
</comment>
<dbReference type="InterPro" id="IPR036237">
    <property type="entry name" value="Xyl_isomerase-like_sf"/>
</dbReference>
<organism evidence="2 3">
    <name type="scientific">Streptomyces olivaceiscleroticus</name>
    <dbReference type="NCBI Taxonomy" id="68245"/>
    <lineage>
        <taxon>Bacteria</taxon>
        <taxon>Bacillati</taxon>
        <taxon>Actinomycetota</taxon>
        <taxon>Actinomycetes</taxon>
        <taxon>Kitasatosporales</taxon>
        <taxon>Streptomycetaceae</taxon>
        <taxon>Streptomyces</taxon>
    </lineage>
</organism>
<accession>A0ABN0ZF26</accession>
<evidence type="ECO:0000313" key="3">
    <source>
        <dbReference type="Proteomes" id="UP001500909"/>
    </source>
</evidence>
<feature type="domain" description="Xylose isomerase-like TIM barrel" evidence="1">
    <location>
        <begin position="28"/>
        <end position="253"/>
    </location>
</feature>
<dbReference type="PANTHER" id="PTHR12110">
    <property type="entry name" value="HYDROXYPYRUVATE ISOMERASE"/>
    <property type="match status" value="1"/>
</dbReference>
<evidence type="ECO:0000313" key="2">
    <source>
        <dbReference type="EMBL" id="GAA0445633.1"/>
    </source>
</evidence>
<protein>
    <recommendedName>
        <fullName evidence="1">Xylose isomerase-like TIM barrel domain-containing protein</fullName>
    </recommendedName>
</protein>
<keyword evidence="3" id="KW-1185">Reference proteome</keyword>
<dbReference type="EMBL" id="BAAABY010000007">
    <property type="protein sequence ID" value="GAA0445633.1"/>
    <property type="molecule type" value="Genomic_DNA"/>
</dbReference>
<dbReference type="InterPro" id="IPR050312">
    <property type="entry name" value="IolE/XylAMocC-like"/>
</dbReference>
<dbReference type="Proteomes" id="UP001500909">
    <property type="component" value="Unassembled WGS sequence"/>
</dbReference>
<gene>
    <name evidence="2" type="ORF">GCM10010361_06750</name>
</gene>
<dbReference type="SUPFAM" id="SSF51658">
    <property type="entry name" value="Xylose isomerase-like"/>
    <property type="match status" value="1"/>
</dbReference>
<sequence>MCGEPPFPRSRLAGIGDEAARSLDGQLAALGRLGWGALELRTVDGEAVADLDAGTFRAVATRIRDAGLGVVCLASRIGNWARPITAPFADDLAELDTLAERCAALDCRYVRIMSYPDDGLTEPEWAARAIDRVGRLADRAEQAGLTLLHENCAGWAGDRADRMLRLVREVGSPALRLLFDTGNGVPHGYEAFGTLEKVLPHVAHVHVKDAVRAPDGTVTYTLPGDGRARVADCLRLLLETGYPGTFSLEPHLAVRPHEGMPARDGAEAPFVEAGRRLERVLARLAPYARPVAVPEGARR</sequence>
<reference evidence="2 3" key="1">
    <citation type="journal article" date="2019" name="Int. J. Syst. Evol. Microbiol.">
        <title>The Global Catalogue of Microorganisms (GCM) 10K type strain sequencing project: providing services to taxonomists for standard genome sequencing and annotation.</title>
        <authorList>
            <consortium name="The Broad Institute Genomics Platform"/>
            <consortium name="The Broad Institute Genome Sequencing Center for Infectious Disease"/>
            <person name="Wu L."/>
            <person name="Ma J."/>
        </authorList>
    </citation>
    <scope>NUCLEOTIDE SEQUENCE [LARGE SCALE GENOMIC DNA]</scope>
    <source>
        <strain evidence="2 3">JCM 4805</strain>
    </source>
</reference>
<name>A0ABN0ZF26_9ACTN</name>
<dbReference type="Pfam" id="PF01261">
    <property type="entry name" value="AP_endonuc_2"/>
    <property type="match status" value="1"/>
</dbReference>